<organism evidence="2 3">
    <name type="scientific">Pleurodeles waltl</name>
    <name type="common">Iberian ribbed newt</name>
    <dbReference type="NCBI Taxonomy" id="8319"/>
    <lineage>
        <taxon>Eukaryota</taxon>
        <taxon>Metazoa</taxon>
        <taxon>Chordata</taxon>
        <taxon>Craniata</taxon>
        <taxon>Vertebrata</taxon>
        <taxon>Euteleostomi</taxon>
        <taxon>Amphibia</taxon>
        <taxon>Batrachia</taxon>
        <taxon>Caudata</taxon>
        <taxon>Salamandroidea</taxon>
        <taxon>Salamandridae</taxon>
        <taxon>Pleurodelinae</taxon>
        <taxon>Pleurodeles</taxon>
    </lineage>
</organism>
<dbReference type="EMBL" id="JANPWB010000009">
    <property type="protein sequence ID" value="KAJ1152934.1"/>
    <property type="molecule type" value="Genomic_DNA"/>
</dbReference>
<keyword evidence="3" id="KW-1185">Reference proteome</keyword>
<evidence type="ECO:0000256" key="1">
    <source>
        <dbReference type="SAM" id="MobiDB-lite"/>
    </source>
</evidence>
<accession>A0AAV7RKZ1</accession>
<dbReference type="Proteomes" id="UP001066276">
    <property type="component" value="Chromosome 5"/>
</dbReference>
<gene>
    <name evidence="2" type="ORF">NDU88_005707</name>
</gene>
<feature type="compositionally biased region" description="Polar residues" evidence="1">
    <location>
        <begin position="40"/>
        <end position="52"/>
    </location>
</feature>
<evidence type="ECO:0000313" key="3">
    <source>
        <dbReference type="Proteomes" id="UP001066276"/>
    </source>
</evidence>
<protein>
    <submittedName>
        <fullName evidence="2">Uncharacterized protein</fullName>
    </submittedName>
</protein>
<feature type="region of interest" description="Disordered" evidence="1">
    <location>
        <begin position="1"/>
        <end position="21"/>
    </location>
</feature>
<feature type="region of interest" description="Disordered" evidence="1">
    <location>
        <begin position="40"/>
        <end position="63"/>
    </location>
</feature>
<reference evidence="2" key="1">
    <citation type="journal article" date="2022" name="bioRxiv">
        <title>Sequencing and chromosome-scale assembly of the giantPleurodeles waltlgenome.</title>
        <authorList>
            <person name="Brown T."/>
            <person name="Elewa A."/>
            <person name="Iarovenko S."/>
            <person name="Subramanian E."/>
            <person name="Araus A.J."/>
            <person name="Petzold A."/>
            <person name="Susuki M."/>
            <person name="Suzuki K.-i.T."/>
            <person name="Hayashi T."/>
            <person name="Toyoda A."/>
            <person name="Oliveira C."/>
            <person name="Osipova E."/>
            <person name="Leigh N.D."/>
            <person name="Simon A."/>
            <person name="Yun M.H."/>
        </authorList>
    </citation>
    <scope>NUCLEOTIDE SEQUENCE</scope>
    <source>
        <strain evidence="2">20211129_DDA</strain>
        <tissue evidence="2">Liver</tissue>
    </source>
</reference>
<comment type="caution">
    <text evidence="2">The sequence shown here is derived from an EMBL/GenBank/DDBJ whole genome shotgun (WGS) entry which is preliminary data.</text>
</comment>
<sequence>MSHEELDWSPSSLSLTLSRGPVDSRTLPSNVQVCFLPVSTPFQPTGIASPSSIRERDQGQEQPLTAGRQFVSTLVFQFLRDEAKVLQFY</sequence>
<dbReference type="AlphaFoldDB" id="A0AAV7RKZ1"/>
<evidence type="ECO:0000313" key="2">
    <source>
        <dbReference type="EMBL" id="KAJ1152934.1"/>
    </source>
</evidence>
<name>A0AAV7RKZ1_PLEWA</name>
<proteinExistence type="predicted"/>